<dbReference type="CDD" id="cd00266">
    <property type="entry name" value="MADS_SRF_like"/>
    <property type="match status" value="1"/>
</dbReference>
<dbReference type="InterPro" id="IPR036879">
    <property type="entry name" value="TF_MADSbox_sf"/>
</dbReference>
<protein>
    <submittedName>
        <fullName evidence="7">Agamous-like MADS-box protein AGL80</fullName>
    </submittedName>
</protein>
<comment type="subcellular location">
    <subcellularLocation>
        <location evidence="1">Nucleus</location>
    </subcellularLocation>
</comment>
<evidence type="ECO:0000256" key="5">
    <source>
        <dbReference type="ARBA" id="ARBA00023242"/>
    </source>
</evidence>
<dbReference type="GO" id="GO:0046983">
    <property type="term" value="F:protein dimerization activity"/>
    <property type="evidence" value="ECO:0007669"/>
    <property type="project" value="InterPro"/>
</dbReference>
<dbReference type="OMA" id="NEVELYH"/>
<evidence type="ECO:0000256" key="2">
    <source>
        <dbReference type="ARBA" id="ARBA00023015"/>
    </source>
</evidence>
<dbReference type="PROSITE" id="PS50066">
    <property type="entry name" value="MADS_BOX_2"/>
    <property type="match status" value="1"/>
</dbReference>
<dbReference type="GO" id="GO:0005634">
    <property type="term" value="C:nucleus"/>
    <property type="evidence" value="ECO:0007669"/>
    <property type="project" value="UniProtKB-SubCell"/>
</dbReference>
<dbReference type="PANTHER" id="PTHR48019">
    <property type="entry name" value="SERUM RESPONSE FACTOR HOMOLOG"/>
    <property type="match status" value="1"/>
</dbReference>
<dbReference type="SUPFAM" id="SSF55455">
    <property type="entry name" value="SRF-like"/>
    <property type="match status" value="1"/>
</dbReference>
<keyword evidence="3" id="KW-0238">DNA-binding</keyword>
<dbReference type="Gene3D" id="3.40.1810.10">
    <property type="entry name" value="Transcription factor, MADS-box"/>
    <property type="match status" value="1"/>
</dbReference>
<accession>A0A151RPS5</accession>
<keyword evidence="8" id="KW-1185">Reference proteome</keyword>
<reference evidence="7" key="1">
    <citation type="journal article" date="2012" name="Nat. Biotechnol.">
        <title>Draft genome sequence of pigeonpea (Cajanus cajan), an orphan legume crop of resource-poor farmers.</title>
        <authorList>
            <person name="Varshney R.K."/>
            <person name="Chen W."/>
            <person name="Li Y."/>
            <person name="Bharti A.K."/>
            <person name="Saxena R.K."/>
            <person name="Schlueter J.A."/>
            <person name="Donoghue M.T."/>
            <person name="Azam S."/>
            <person name="Fan G."/>
            <person name="Whaley A.M."/>
            <person name="Farmer A.D."/>
            <person name="Sheridan J."/>
            <person name="Iwata A."/>
            <person name="Tuteja R."/>
            <person name="Penmetsa R.V."/>
            <person name="Wu W."/>
            <person name="Upadhyaya H.D."/>
            <person name="Yang S.P."/>
            <person name="Shah T."/>
            <person name="Saxena K.B."/>
            <person name="Michael T."/>
            <person name="McCombie W.R."/>
            <person name="Yang B."/>
            <person name="Zhang G."/>
            <person name="Yang H."/>
            <person name="Wang J."/>
            <person name="Spillane C."/>
            <person name="Cook D.R."/>
            <person name="May G.D."/>
            <person name="Xu X."/>
            <person name="Jackson S.A."/>
        </authorList>
    </citation>
    <scope>NUCLEOTIDE SEQUENCE [LARGE SCALE GENOMIC DNA]</scope>
</reference>
<dbReference type="Pfam" id="PF00319">
    <property type="entry name" value="SRF-TF"/>
    <property type="match status" value="1"/>
</dbReference>
<dbReference type="OrthoDB" id="779403at2759"/>
<dbReference type="Proteomes" id="UP000075243">
    <property type="component" value="Unassembled WGS sequence"/>
</dbReference>
<sequence length="259" mass="29716">MTRKKVKLAFIVNDSARKTTYKKRKKGMLKKVEELSTLCGIEACAIVYSPFEREAEVWPSDEGVQNVLGKFRSMPELEQSKKMVNQEGFIGQRILKSKEQLMKLVKDNREMETTTFMFQCLSVESVEPNNNTHVTDLNDLSSVIEVTLKEISKRLETMNVNETTTTPNQSQLQAPSYQLQMPTQAYQSMQTPTLSMPKSEEMTMMNFGHELDTNANPMQRQFFMDLLNGNGRDEMIMHPPSLVDADLRLQTGFWPNMLP</sequence>
<evidence type="ECO:0000256" key="3">
    <source>
        <dbReference type="ARBA" id="ARBA00023125"/>
    </source>
</evidence>
<dbReference type="InterPro" id="IPR033897">
    <property type="entry name" value="SRF-like_MADS-box"/>
</dbReference>
<dbReference type="SMART" id="SM00432">
    <property type="entry name" value="MADS"/>
    <property type="match status" value="1"/>
</dbReference>
<dbReference type="GO" id="GO:0000981">
    <property type="term" value="F:DNA-binding transcription factor activity, RNA polymerase II-specific"/>
    <property type="evidence" value="ECO:0007669"/>
    <property type="project" value="InterPro"/>
</dbReference>
<evidence type="ECO:0000313" key="8">
    <source>
        <dbReference type="Proteomes" id="UP000075243"/>
    </source>
</evidence>
<evidence type="ECO:0000259" key="6">
    <source>
        <dbReference type="PROSITE" id="PS50066"/>
    </source>
</evidence>
<evidence type="ECO:0000256" key="4">
    <source>
        <dbReference type="ARBA" id="ARBA00023163"/>
    </source>
</evidence>
<dbReference type="Gramene" id="C.cajan_32032.t">
    <property type="protein sequence ID" value="C.cajan_32032.t.cds1"/>
    <property type="gene ID" value="C.cajan_32032"/>
</dbReference>
<organism evidence="7 8">
    <name type="scientific">Cajanus cajan</name>
    <name type="common">Pigeon pea</name>
    <name type="synonym">Cajanus indicus</name>
    <dbReference type="NCBI Taxonomy" id="3821"/>
    <lineage>
        <taxon>Eukaryota</taxon>
        <taxon>Viridiplantae</taxon>
        <taxon>Streptophyta</taxon>
        <taxon>Embryophyta</taxon>
        <taxon>Tracheophyta</taxon>
        <taxon>Spermatophyta</taxon>
        <taxon>Magnoliopsida</taxon>
        <taxon>eudicotyledons</taxon>
        <taxon>Gunneridae</taxon>
        <taxon>Pentapetalae</taxon>
        <taxon>rosids</taxon>
        <taxon>fabids</taxon>
        <taxon>Fabales</taxon>
        <taxon>Fabaceae</taxon>
        <taxon>Papilionoideae</taxon>
        <taxon>50 kb inversion clade</taxon>
        <taxon>NPAAA clade</taxon>
        <taxon>indigoferoid/millettioid clade</taxon>
        <taxon>Phaseoleae</taxon>
        <taxon>Cajanus</taxon>
    </lineage>
</organism>
<proteinExistence type="predicted"/>
<keyword evidence="5" id="KW-0539">Nucleus</keyword>
<evidence type="ECO:0000313" key="7">
    <source>
        <dbReference type="EMBL" id="KYP44523.1"/>
    </source>
</evidence>
<dbReference type="GO" id="GO:0045944">
    <property type="term" value="P:positive regulation of transcription by RNA polymerase II"/>
    <property type="evidence" value="ECO:0007669"/>
    <property type="project" value="InterPro"/>
</dbReference>
<name>A0A151RPS5_CAJCA</name>
<gene>
    <name evidence="7" type="ORF">KK1_033981</name>
</gene>
<dbReference type="InterPro" id="IPR002100">
    <property type="entry name" value="TF_MADSbox"/>
</dbReference>
<dbReference type="EMBL" id="KQ483623">
    <property type="protein sequence ID" value="KYP44523.1"/>
    <property type="molecule type" value="Genomic_DNA"/>
</dbReference>
<keyword evidence="4" id="KW-0804">Transcription</keyword>
<dbReference type="GO" id="GO:0000987">
    <property type="term" value="F:cis-regulatory region sequence-specific DNA binding"/>
    <property type="evidence" value="ECO:0007669"/>
    <property type="project" value="InterPro"/>
</dbReference>
<dbReference type="InterPro" id="IPR050142">
    <property type="entry name" value="MADS-box/MEF2_TF"/>
</dbReference>
<feature type="domain" description="MADS-box" evidence="6">
    <location>
        <begin position="1"/>
        <end position="49"/>
    </location>
</feature>
<dbReference type="FunFam" id="3.40.1810.10:FF:000018">
    <property type="entry name" value="agamous-like MADS-box protein AGL80"/>
    <property type="match status" value="1"/>
</dbReference>
<dbReference type="PRINTS" id="PR00404">
    <property type="entry name" value="MADSDOMAIN"/>
</dbReference>
<dbReference type="AlphaFoldDB" id="A0A151RPS5"/>
<keyword evidence="2" id="KW-0805">Transcription regulation</keyword>
<evidence type="ECO:0000256" key="1">
    <source>
        <dbReference type="ARBA" id="ARBA00004123"/>
    </source>
</evidence>